<dbReference type="Pfam" id="PF00378">
    <property type="entry name" value="ECH_1"/>
    <property type="match status" value="1"/>
</dbReference>
<dbReference type="Gene3D" id="3.90.226.10">
    <property type="entry name" value="2-enoyl-CoA Hydratase, Chain A, domain 1"/>
    <property type="match status" value="1"/>
</dbReference>
<evidence type="ECO:0000256" key="1">
    <source>
        <dbReference type="ARBA" id="ARBA00005254"/>
    </source>
</evidence>
<name>A0ABR2WR13_9FUNG</name>
<keyword evidence="4" id="KW-1185">Reference proteome</keyword>
<dbReference type="PANTHER" id="PTHR11941:SF45">
    <property type="entry name" value="ENOYL-COA DELTA ISOMERASE 1, MITOCHONDRIAL"/>
    <property type="match status" value="1"/>
</dbReference>
<gene>
    <name evidence="3" type="ORF">K7432_008974</name>
</gene>
<dbReference type="PROSITE" id="PS00166">
    <property type="entry name" value="ENOYL_COA_HYDRATASE"/>
    <property type="match status" value="1"/>
</dbReference>
<comment type="similarity">
    <text evidence="1 2">Belongs to the enoyl-CoA hydratase/isomerase family.</text>
</comment>
<evidence type="ECO:0000256" key="2">
    <source>
        <dbReference type="RuleBase" id="RU003707"/>
    </source>
</evidence>
<proteinExistence type="inferred from homology"/>
<dbReference type="InterPro" id="IPR001753">
    <property type="entry name" value="Enoyl-CoA_hydra/iso"/>
</dbReference>
<dbReference type="EMBL" id="JASJQH010000528">
    <property type="protein sequence ID" value="KAK9763936.1"/>
    <property type="molecule type" value="Genomic_DNA"/>
</dbReference>
<dbReference type="InterPro" id="IPR029045">
    <property type="entry name" value="ClpP/crotonase-like_dom_sf"/>
</dbReference>
<dbReference type="PANTHER" id="PTHR11941">
    <property type="entry name" value="ENOYL-COA HYDRATASE-RELATED"/>
    <property type="match status" value="1"/>
</dbReference>
<dbReference type="CDD" id="cd06558">
    <property type="entry name" value="crotonase-like"/>
    <property type="match status" value="1"/>
</dbReference>
<evidence type="ECO:0000313" key="3">
    <source>
        <dbReference type="EMBL" id="KAK9763936.1"/>
    </source>
</evidence>
<accession>A0ABR2WR13</accession>
<reference evidence="3 4" key="1">
    <citation type="submission" date="2023-04" db="EMBL/GenBank/DDBJ databases">
        <title>Genome of Basidiobolus ranarum AG-B5.</title>
        <authorList>
            <person name="Stajich J.E."/>
            <person name="Carter-House D."/>
            <person name="Gryganskyi A."/>
        </authorList>
    </citation>
    <scope>NUCLEOTIDE SEQUENCE [LARGE SCALE GENOMIC DNA]</scope>
    <source>
        <strain evidence="3 4">AG-B5</strain>
    </source>
</reference>
<comment type="caution">
    <text evidence="3">The sequence shown here is derived from an EMBL/GenBank/DDBJ whole genome shotgun (WGS) entry which is preliminary data.</text>
</comment>
<dbReference type="SUPFAM" id="SSF52096">
    <property type="entry name" value="ClpP/crotonase"/>
    <property type="match status" value="1"/>
</dbReference>
<dbReference type="InterPro" id="IPR018376">
    <property type="entry name" value="Enoyl-CoA_hyd/isom_CS"/>
</dbReference>
<organism evidence="3 4">
    <name type="scientific">Basidiobolus ranarum</name>
    <dbReference type="NCBI Taxonomy" id="34480"/>
    <lineage>
        <taxon>Eukaryota</taxon>
        <taxon>Fungi</taxon>
        <taxon>Fungi incertae sedis</taxon>
        <taxon>Zoopagomycota</taxon>
        <taxon>Entomophthoromycotina</taxon>
        <taxon>Basidiobolomycetes</taxon>
        <taxon>Basidiobolales</taxon>
        <taxon>Basidiobolaceae</taxon>
        <taxon>Basidiobolus</taxon>
    </lineage>
</organism>
<dbReference type="Proteomes" id="UP001479436">
    <property type="component" value="Unassembled WGS sequence"/>
</dbReference>
<evidence type="ECO:0000313" key="4">
    <source>
        <dbReference type="Proteomes" id="UP001479436"/>
    </source>
</evidence>
<sequence length="263" mass="29642">MSKYIYSDIKSNGYAIITIKREPVNSMNKDVWVQLSRTLDELESNGKVRGVIFHSGLSRSIFTAGNDLNELYAPKTTLERYTAFTVTLNQFLAKLYRSKLITISAIRGACPAGGCCLSLCCDYRIMSEKGHIGLNEAALGIAVPTVWIQLMSSIIGQGRADKLVQFGLLVNTREAKELGLIDEVVMNEQEVLLRSEEIMKELLKTSDMGRQITKGHLRDEFAIMWGDEKRLKEEAIVKYQLLSQPSTIKTLDEVFIRLRKSKI</sequence>
<protein>
    <submittedName>
        <fullName evidence="3">Uncharacterized protein</fullName>
    </submittedName>
</protein>